<dbReference type="OrthoDB" id="7223239at2"/>
<feature type="region of interest" description="Disordered" evidence="1">
    <location>
        <begin position="85"/>
        <end position="122"/>
    </location>
</feature>
<protein>
    <submittedName>
        <fullName evidence="2">Uncharacterized protein</fullName>
    </submittedName>
</protein>
<proteinExistence type="predicted"/>
<reference evidence="2 3" key="1">
    <citation type="submission" date="2016-05" db="EMBL/GenBank/DDBJ databases">
        <title>Genome sequencing of Acetobacter pasteurianus strain SRCM100623.</title>
        <authorList>
            <person name="Song Y.R."/>
        </authorList>
    </citation>
    <scope>NUCLEOTIDE SEQUENCE [LARGE SCALE GENOMIC DNA]</scope>
    <source>
        <strain evidence="2 3">SRCM100623</strain>
    </source>
</reference>
<gene>
    <name evidence="2" type="ORF">SRCM100623_00627</name>
</gene>
<dbReference type="AlphaFoldDB" id="A0A1A0DGS9"/>
<dbReference type="Proteomes" id="UP000093796">
    <property type="component" value="Unassembled WGS sequence"/>
</dbReference>
<dbReference type="PATRIC" id="fig|438.15.peg.718"/>
<organism evidence="2 3">
    <name type="scientific">Acetobacter pasteurianus</name>
    <name type="common">Acetobacter turbidans</name>
    <dbReference type="NCBI Taxonomy" id="438"/>
    <lineage>
        <taxon>Bacteria</taxon>
        <taxon>Pseudomonadati</taxon>
        <taxon>Pseudomonadota</taxon>
        <taxon>Alphaproteobacteria</taxon>
        <taxon>Acetobacterales</taxon>
        <taxon>Acetobacteraceae</taxon>
        <taxon>Acetobacter</taxon>
    </lineage>
</organism>
<feature type="compositionally biased region" description="Basic and acidic residues" evidence="1">
    <location>
        <begin position="104"/>
        <end position="117"/>
    </location>
</feature>
<evidence type="ECO:0000313" key="2">
    <source>
        <dbReference type="EMBL" id="OAZ74493.1"/>
    </source>
</evidence>
<name>A0A1A0DGS9_ACEPA</name>
<comment type="caution">
    <text evidence="2">The sequence shown here is derived from an EMBL/GenBank/DDBJ whole genome shotgun (WGS) entry which is preliminary data.</text>
</comment>
<dbReference type="EMBL" id="LYUD01000059">
    <property type="protein sequence ID" value="OAZ74493.1"/>
    <property type="molecule type" value="Genomic_DNA"/>
</dbReference>
<sequence>MSKSQNKTGCTLSGLVRTSLKEIESQQYGGLSRKHVWEWFCAKHGVTVTKATFVNLLYRARKRAKKEQIKKAQLAGLSVQPAQSVAPEPAILTSSKKKPKKHVERAADKPEVRHENVLPENPTGLQRLRAALAIRKNPPVLDWEEDDRFAKYRNGK</sequence>
<evidence type="ECO:0000313" key="3">
    <source>
        <dbReference type="Proteomes" id="UP000093796"/>
    </source>
</evidence>
<evidence type="ECO:0000256" key="1">
    <source>
        <dbReference type="SAM" id="MobiDB-lite"/>
    </source>
</evidence>
<accession>A0A1A0DGS9</accession>